<dbReference type="SUPFAM" id="SSF52402">
    <property type="entry name" value="Adenine nucleotide alpha hydrolases-like"/>
    <property type="match status" value="1"/>
</dbReference>
<evidence type="ECO:0000313" key="3">
    <source>
        <dbReference type="Proteomes" id="UP000319263"/>
    </source>
</evidence>
<evidence type="ECO:0000259" key="1">
    <source>
        <dbReference type="Pfam" id="PF00582"/>
    </source>
</evidence>
<dbReference type="KEGG" id="mik:FOE78_08875"/>
<dbReference type="Pfam" id="PF00582">
    <property type="entry name" value="Usp"/>
    <property type="match status" value="1"/>
</dbReference>
<dbReference type="OrthoDB" id="3213322at2"/>
<dbReference type="InterPro" id="IPR006016">
    <property type="entry name" value="UspA"/>
</dbReference>
<dbReference type="AlphaFoldDB" id="A0A516PXT9"/>
<dbReference type="Proteomes" id="UP000319263">
    <property type="component" value="Chromosome"/>
</dbReference>
<proteinExistence type="predicted"/>
<evidence type="ECO:0000313" key="2">
    <source>
        <dbReference type="EMBL" id="QDP95995.1"/>
    </source>
</evidence>
<dbReference type="EMBL" id="CP041692">
    <property type="protein sequence ID" value="QDP95995.1"/>
    <property type="molecule type" value="Genomic_DNA"/>
</dbReference>
<sequence>MTESGIPAPGAPSPCVLVGVKPQQKDVVILVAAKLAALFGVTLICAHVDTSRFPIRELPDGTFESEPIDPDLADDPDDFDPQLRDHILALVPADLSVDFRQLAGDTSIALREEAEILNAEVIVVGSRAGGLRANIQDFLGTSVAVHLAHRQWRPVVVVPTSPTAPDRPLPWERAASQA</sequence>
<keyword evidence="3" id="KW-1185">Reference proteome</keyword>
<gene>
    <name evidence="2" type="ORF">FOE78_08875</name>
</gene>
<organism evidence="2 3">
    <name type="scientific">Microlunatus elymi</name>
    <dbReference type="NCBI Taxonomy" id="2596828"/>
    <lineage>
        <taxon>Bacteria</taxon>
        <taxon>Bacillati</taxon>
        <taxon>Actinomycetota</taxon>
        <taxon>Actinomycetes</taxon>
        <taxon>Propionibacteriales</taxon>
        <taxon>Propionibacteriaceae</taxon>
        <taxon>Microlunatus</taxon>
    </lineage>
</organism>
<feature type="domain" description="UspA" evidence="1">
    <location>
        <begin position="16"/>
        <end position="159"/>
    </location>
</feature>
<dbReference type="Gene3D" id="3.40.50.12370">
    <property type="match status" value="1"/>
</dbReference>
<protein>
    <submittedName>
        <fullName evidence="2">Universal stress protein</fullName>
    </submittedName>
</protein>
<accession>A0A516PXT9</accession>
<name>A0A516PXT9_9ACTN</name>
<dbReference type="CDD" id="cd00293">
    <property type="entry name" value="USP-like"/>
    <property type="match status" value="1"/>
</dbReference>
<reference evidence="2 3" key="1">
    <citation type="submission" date="2019-07" db="EMBL/GenBank/DDBJ databases">
        <title>Microlunatus dokdonensis sp. nov. isolated from the rhizospheric soil of the wild plant Elymus tsukushiensis.</title>
        <authorList>
            <person name="Ghim S.-Y."/>
            <person name="Hwang Y.-J."/>
            <person name="Son J.-S."/>
            <person name="Shin J.-H."/>
        </authorList>
    </citation>
    <scope>NUCLEOTIDE SEQUENCE [LARGE SCALE GENOMIC DNA]</scope>
    <source>
        <strain evidence="2 3">KUDC0627</strain>
    </source>
</reference>